<keyword evidence="9" id="KW-1185">Reference proteome</keyword>
<dbReference type="SMART" id="SM00528">
    <property type="entry name" value="HNS"/>
    <property type="match status" value="1"/>
</dbReference>
<evidence type="ECO:0000256" key="4">
    <source>
        <dbReference type="ARBA" id="ARBA00023125"/>
    </source>
</evidence>
<evidence type="ECO:0000313" key="8">
    <source>
        <dbReference type="EMBL" id="SAK45214.1"/>
    </source>
</evidence>
<dbReference type="OrthoDB" id="5297879at2"/>
<feature type="region of interest" description="Disordered" evidence="6">
    <location>
        <begin position="53"/>
        <end position="94"/>
    </location>
</feature>
<dbReference type="InterPro" id="IPR027444">
    <property type="entry name" value="H-NS_C_dom"/>
</dbReference>
<keyword evidence="3" id="KW-0963">Cytoplasm</keyword>
<keyword evidence="4" id="KW-0238">DNA-binding</keyword>
<dbReference type="STRING" id="1777141.AWB80_00866"/>
<accession>A0A157ZI36</accession>
<gene>
    <name evidence="8" type="ORF">AWB80_00866</name>
</gene>
<comment type="subcellular location">
    <subcellularLocation>
        <location evidence="1">Cytoplasm</location>
        <location evidence="1">Nucleoid</location>
    </subcellularLocation>
</comment>
<evidence type="ECO:0000313" key="9">
    <source>
        <dbReference type="Proteomes" id="UP000054911"/>
    </source>
</evidence>
<dbReference type="EMBL" id="FCOE02000002">
    <property type="protein sequence ID" value="SAK45214.1"/>
    <property type="molecule type" value="Genomic_DNA"/>
</dbReference>
<organism evidence="8 9">
    <name type="scientific">Caballeronia pedi</name>
    <dbReference type="NCBI Taxonomy" id="1777141"/>
    <lineage>
        <taxon>Bacteria</taxon>
        <taxon>Pseudomonadati</taxon>
        <taxon>Pseudomonadota</taxon>
        <taxon>Betaproteobacteria</taxon>
        <taxon>Burkholderiales</taxon>
        <taxon>Burkholderiaceae</taxon>
        <taxon>Caballeronia</taxon>
    </lineage>
</organism>
<protein>
    <submittedName>
        <fullName evidence="8">Histone family protein nucleoid-structuring protein H-NS</fullName>
    </submittedName>
</protein>
<dbReference type="RefSeq" id="WP_061173383.1">
    <property type="nucleotide sequence ID" value="NZ_FCOE02000002.1"/>
</dbReference>
<dbReference type="PANTHER" id="PTHR38097">
    <property type="match status" value="1"/>
</dbReference>
<comment type="similarity">
    <text evidence="2">Belongs to the histone-like protein H-NS family.</text>
</comment>
<dbReference type="SUPFAM" id="SSF81273">
    <property type="entry name" value="H-NS histone-like proteins"/>
    <property type="match status" value="1"/>
</dbReference>
<dbReference type="AlphaFoldDB" id="A0A157ZI36"/>
<feature type="coiled-coil region" evidence="5">
    <location>
        <begin position="4"/>
        <end position="31"/>
    </location>
</feature>
<dbReference type="Gene3D" id="4.10.430.30">
    <property type="match status" value="1"/>
</dbReference>
<feature type="region of interest" description="Disordered" evidence="6">
    <location>
        <begin position="122"/>
        <end position="168"/>
    </location>
</feature>
<reference evidence="8" key="1">
    <citation type="submission" date="2016-01" db="EMBL/GenBank/DDBJ databases">
        <authorList>
            <person name="Peeters C."/>
        </authorList>
    </citation>
    <scope>NUCLEOTIDE SEQUENCE [LARGE SCALE GENOMIC DNA]</scope>
    <source>
        <strain evidence="8">LMG 29323</strain>
    </source>
</reference>
<evidence type="ECO:0000256" key="3">
    <source>
        <dbReference type="ARBA" id="ARBA00022490"/>
    </source>
</evidence>
<keyword evidence="5" id="KW-0175">Coiled coil</keyword>
<name>A0A157ZI36_9BURK</name>
<sequence length="168" mass="17844">MATLAQLESQIQKLQRRADALRERKSAEVIARIREMMEEFGLTIADLAKAGLGAEKKRGRPAGSRNVSGSKKGAAKSKLPPKYRDPVSGATWSGHARPPAWIKNVLDRSVYLIDGAPSQIEIKEAPRRARVASASRVGGGESANGIASETGQTVAKKSGRKSAQSVAA</sequence>
<dbReference type="Pfam" id="PF00816">
    <property type="entry name" value="Histone_HNS"/>
    <property type="match status" value="1"/>
</dbReference>
<proteinExistence type="inferred from homology"/>
<comment type="caution">
    <text evidence="8">The sequence shown here is derived from an EMBL/GenBank/DDBJ whole genome shotgun (WGS) entry which is preliminary data.</text>
</comment>
<feature type="domain" description="DNA-binding protein H-NS-like C-terminal" evidence="7">
    <location>
        <begin position="73"/>
        <end position="113"/>
    </location>
</feature>
<dbReference type="GO" id="GO:0009295">
    <property type="term" value="C:nucleoid"/>
    <property type="evidence" value="ECO:0007669"/>
    <property type="project" value="UniProtKB-SubCell"/>
</dbReference>
<dbReference type="Proteomes" id="UP000054911">
    <property type="component" value="Unassembled WGS sequence"/>
</dbReference>
<evidence type="ECO:0000256" key="1">
    <source>
        <dbReference type="ARBA" id="ARBA00004453"/>
    </source>
</evidence>
<evidence type="ECO:0000256" key="5">
    <source>
        <dbReference type="SAM" id="Coils"/>
    </source>
</evidence>
<evidence type="ECO:0000256" key="2">
    <source>
        <dbReference type="ARBA" id="ARBA00010610"/>
    </source>
</evidence>
<dbReference type="GO" id="GO:0003677">
    <property type="term" value="F:DNA binding"/>
    <property type="evidence" value="ECO:0007669"/>
    <property type="project" value="UniProtKB-KW"/>
</dbReference>
<feature type="compositionally biased region" description="Polar residues" evidence="6">
    <location>
        <begin position="145"/>
        <end position="168"/>
    </location>
</feature>
<evidence type="ECO:0000259" key="7">
    <source>
        <dbReference type="SMART" id="SM00528"/>
    </source>
</evidence>
<dbReference type="PANTHER" id="PTHR38097:SF2">
    <property type="entry name" value="DNA-BINDING PROTEIN STPA"/>
    <property type="match status" value="1"/>
</dbReference>
<evidence type="ECO:0000256" key="6">
    <source>
        <dbReference type="SAM" id="MobiDB-lite"/>
    </source>
</evidence>